<dbReference type="PRINTS" id="PR00405">
    <property type="entry name" value="REVINTRACTNG"/>
</dbReference>
<dbReference type="InterPro" id="IPR001164">
    <property type="entry name" value="ArfGAP_dom"/>
</dbReference>
<dbReference type="AlphaFoldDB" id="A0A9D4KDX7"/>
<dbReference type="GO" id="GO:0005547">
    <property type="term" value="F:phosphatidylinositol-3,4,5-trisphosphate binding"/>
    <property type="evidence" value="ECO:0007669"/>
    <property type="project" value="TreeGrafter"/>
</dbReference>
<comment type="caution">
    <text evidence="6">The sequence shown here is derived from an EMBL/GenBank/DDBJ whole genome shotgun (WGS) entry which is preliminary data.</text>
</comment>
<evidence type="ECO:0000259" key="4">
    <source>
        <dbReference type="PROSITE" id="PS50115"/>
    </source>
</evidence>
<dbReference type="Pfam" id="PF00169">
    <property type="entry name" value="PH"/>
    <property type="match status" value="2"/>
</dbReference>
<proteinExistence type="predicted"/>
<evidence type="ECO:0000256" key="2">
    <source>
        <dbReference type="PROSITE-ProRule" id="PRU00288"/>
    </source>
</evidence>
<feature type="domain" description="PH" evidence="3">
    <location>
        <begin position="168"/>
        <end position="257"/>
    </location>
</feature>
<evidence type="ECO:0000259" key="5">
    <source>
        <dbReference type="PROSITE" id="PS50238"/>
    </source>
</evidence>
<dbReference type="PANTHER" id="PTHR45899">
    <property type="entry name" value="RHO GTPASE ACTIVATING PROTEIN AT 15B, ISOFORM C"/>
    <property type="match status" value="1"/>
</dbReference>
<name>A0A9D4KDX7_DREPO</name>
<dbReference type="InterPro" id="IPR037278">
    <property type="entry name" value="ARFGAP/RecO"/>
</dbReference>
<dbReference type="GO" id="GO:0008270">
    <property type="term" value="F:zinc ion binding"/>
    <property type="evidence" value="ECO:0007669"/>
    <property type="project" value="UniProtKB-KW"/>
</dbReference>
<dbReference type="InterPro" id="IPR008936">
    <property type="entry name" value="Rho_GTPase_activation_prot"/>
</dbReference>
<feature type="domain" description="PH" evidence="3">
    <location>
        <begin position="472"/>
        <end position="570"/>
    </location>
</feature>
<feature type="non-terminal residue" evidence="6">
    <location>
        <position position="1"/>
    </location>
</feature>
<dbReference type="Gene3D" id="1.10.555.10">
    <property type="entry name" value="Rho GTPase activation protein"/>
    <property type="match status" value="1"/>
</dbReference>
<organism evidence="6 7">
    <name type="scientific">Dreissena polymorpha</name>
    <name type="common">Zebra mussel</name>
    <name type="synonym">Mytilus polymorpha</name>
    <dbReference type="NCBI Taxonomy" id="45954"/>
    <lineage>
        <taxon>Eukaryota</taxon>
        <taxon>Metazoa</taxon>
        <taxon>Spiralia</taxon>
        <taxon>Lophotrochozoa</taxon>
        <taxon>Mollusca</taxon>
        <taxon>Bivalvia</taxon>
        <taxon>Autobranchia</taxon>
        <taxon>Heteroconchia</taxon>
        <taxon>Euheterodonta</taxon>
        <taxon>Imparidentia</taxon>
        <taxon>Neoheterodontei</taxon>
        <taxon>Myida</taxon>
        <taxon>Dreissenoidea</taxon>
        <taxon>Dreissenidae</taxon>
        <taxon>Dreissena</taxon>
    </lineage>
</organism>
<dbReference type="InterPro" id="IPR011993">
    <property type="entry name" value="PH-like_dom_sf"/>
</dbReference>
<dbReference type="PROSITE" id="PS50238">
    <property type="entry name" value="RHOGAP"/>
    <property type="match status" value="1"/>
</dbReference>
<evidence type="ECO:0000313" key="7">
    <source>
        <dbReference type="Proteomes" id="UP000828390"/>
    </source>
</evidence>
<dbReference type="SMART" id="SM00105">
    <property type="entry name" value="ArfGap"/>
    <property type="match status" value="1"/>
</dbReference>
<dbReference type="Gene3D" id="1.10.220.150">
    <property type="entry name" value="Arf GTPase activating protein"/>
    <property type="match status" value="1"/>
</dbReference>
<dbReference type="GO" id="GO:0007165">
    <property type="term" value="P:signal transduction"/>
    <property type="evidence" value="ECO:0007669"/>
    <property type="project" value="InterPro"/>
</dbReference>
<keyword evidence="2" id="KW-0479">Metal-binding</keyword>
<reference evidence="6" key="2">
    <citation type="submission" date="2020-11" db="EMBL/GenBank/DDBJ databases">
        <authorList>
            <person name="McCartney M.A."/>
            <person name="Auch B."/>
            <person name="Kono T."/>
            <person name="Mallez S."/>
            <person name="Becker A."/>
            <person name="Gohl D.M."/>
            <person name="Silverstein K.A.T."/>
            <person name="Koren S."/>
            <person name="Bechman K.B."/>
            <person name="Herman A."/>
            <person name="Abrahante J.E."/>
            <person name="Garbe J."/>
        </authorList>
    </citation>
    <scope>NUCLEOTIDE SEQUENCE</scope>
    <source>
        <strain evidence="6">Duluth1</strain>
        <tissue evidence="6">Whole animal</tissue>
    </source>
</reference>
<dbReference type="GO" id="GO:0005737">
    <property type="term" value="C:cytoplasm"/>
    <property type="evidence" value="ECO:0007669"/>
    <property type="project" value="TreeGrafter"/>
</dbReference>
<feature type="domain" description="Arf-GAP" evidence="4">
    <location>
        <begin position="263"/>
        <end position="387"/>
    </location>
</feature>
<keyword evidence="2" id="KW-0863">Zinc-finger</keyword>
<dbReference type="PROSITE" id="PS50115">
    <property type="entry name" value="ARFGAP"/>
    <property type="match status" value="1"/>
</dbReference>
<protein>
    <submittedName>
        <fullName evidence="6">Uncharacterized protein</fullName>
    </submittedName>
</protein>
<dbReference type="Pfam" id="PF01412">
    <property type="entry name" value="ArfGap"/>
    <property type="match status" value="1"/>
</dbReference>
<dbReference type="SMART" id="SM00233">
    <property type="entry name" value="PH"/>
    <property type="match status" value="4"/>
</dbReference>
<dbReference type="InterPro" id="IPR000198">
    <property type="entry name" value="RhoGAP_dom"/>
</dbReference>
<dbReference type="PANTHER" id="PTHR45899:SF2">
    <property type="entry name" value="RHO GTPASE ACTIVATING PROTEIN AT 15B, ISOFORM C"/>
    <property type="match status" value="1"/>
</dbReference>
<feature type="domain" description="Rho-GAP" evidence="5">
    <location>
        <begin position="681"/>
        <end position="856"/>
    </location>
</feature>
<dbReference type="SMART" id="SM00324">
    <property type="entry name" value="RhoGAP"/>
    <property type="match status" value="1"/>
</dbReference>
<dbReference type="Proteomes" id="UP000828390">
    <property type="component" value="Unassembled WGS sequence"/>
</dbReference>
<dbReference type="PROSITE" id="PS50003">
    <property type="entry name" value="PH_DOMAIN"/>
    <property type="match status" value="3"/>
</dbReference>
<dbReference type="SUPFAM" id="SSF48350">
    <property type="entry name" value="GTPase activation domain, GAP"/>
    <property type="match status" value="1"/>
</dbReference>
<dbReference type="SUPFAM" id="SSF57863">
    <property type="entry name" value="ArfGap/RecO-like zinc finger"/>
    <property type="match status" value="1"/>
</dbReference>
<keyword evidence="7" id="KW-1185">Reference proteome</keyword>
<feature type="domain" description="PH" evidence="3">
    <location>
        <begin position="18"/>
        <end position="145"/>
    </location>
</feature>
<reference evidence="6" key="1">
    <citation type="journal article" date="2019" name="bioRxiv">
        <title>The Genome of the Zebra Mussel, Dreissena polymorpha: A Resource for Invasive Species Research.</title>
        <authorList>
            <person name="McCartney M.A."/>
            <person name="Auch B."/>
            <person name="Kono T."/>
            <person name="Mallez S."/>
            <person name="Zhang Y."/>
            <person name="Obille A."/>
            <person name="Becker A."/>
            <person name="Abrahante J.E."/>
            <person name="Garbe J."/>
            <person name="Badalamenti J.P."/>
            <person name="Herman A."/>
            <person name="Mangelson H."/>
            <person name="Liachko I."/>
            <person name="Sullivan S."/>
            <person name="Sone E.D."/>
            <person name="Koren S."/>
            <person name="Silverstein K.A.T."/>
            <person name="Beckman K.B."/>
            <person name="Gohl D.M."/>
        </authorList>
    </citation>
    <scope>NUCLEOTIDE SEQUENCE</scope>
    <source>
        <strain evidence="6">Duluth1</strain>
        <tissue evidence="6">Whole animal</tissue>
    </source>
</reference>
<keyword evidence="2" id="KW-0862">Zinc</keyword>
<dbReference type="Gene3D" id="2.30.29.30">
    <property type="entry name" value="Pleckstrin-homology domain (PH domain)/Phosphotyrosine-binding domain (PTB)"/>
    <property type="match status" value="4"/>
</dbReference>
<dbReference type="InterPro" id="IPR052227">
    <property type="entry name" value="Arf-Rho-GAP_ANK-PH_domain"/>
</dbReference>
<dbReference type="GO" id="GO:0005096">
    <property type="term" value="F:GTPase activator activity"/>
    <property type="evidence" value="ECO:0007669"/>
    <property type="project" value="UniProtKB-KW"/>
</dbReference>
<keyword evidence="1" id="KW-0343">GTPase activation</keyword>
<dbReference type="EMBL" id="JAIWYP010000004">
    <property type="protein sequence ID" value="KAH3838070.1"/>
    <property type="molecule type" value="Genomic_DNA"/>
</dbReference>
<accession>A0A9D4KDX7</accession>
<evidence type="ECO:0000313" key="6">
    <source>
        <dbReference type="EMBL" id="KAH3838070.1"/>
    </source>
</evidence>
<gene>
    <name evidence="6" type="ORF">DPMN_111476</name>
</gene>
<dbReference type="Pfam" id="PF00620">
    <property type="entry name" value="RhoGAP"/>
    <property type="match status" value="1"/>
</dbReference>
<dbReference type="InterPro" id="IPR001849">
    <property type="entry name" value="PH_domain"/>
</dbReference>
<dbReference type="CDD" id="cd00821">
    <property type="entry name" value="PH"/>
    <property type="match status" value="1"/>
</dbReference>
<sequence length="856" mass="98629">MDFQLPIVVSSTYFQPRKRERSGYLYKQGGVQRNRGWQKRWVIFDGKTLRYFSSAKDQVSKRIVPLSCMKNVEIDVRAGQTTSARILSGEIFESHIRKSLVNGKKPSNARQYKFRLQCTNRTFLFATDNLDDCKMWSSTLMESILANDRAPDKNKGNNVVEKGGEMANPDIEGWMKINRNRYKFYVALKEHRLCYYQSKDDFNMASPLHEIQMGLSSVKEIDRTRLQLNTHYGHFSLHFETSSEASNWKMAIEEAITDALGDNTILDQVIENPVNKKCADCGMEGAHWASMNLGLVLCMHCAGIHRGFDYRLSKVRSLRMDTKVWNSSLIEMFKVIGNENGNQFWLHNLPPGAGITSVSTIDQRKQFIHEKYKDKKYCNLHHLAGDKQKLNEELLATSITDDILLTYQVLLSGAEVLYSSPDQPNYTAYDRAKDAHQRIQMEFLLQNGGDRTRNFVAGSNEEAALNARLRAEVQKQGFLMKTGSNKKDFLKRHCVLEHGHLSYYVSEASKVEKDRIDNESILCVQSIPHDKQVGCFEISTNKENNRVYLFAASSDEERLGWMQSIAQVCCPVKLMDSMRTKSFSLAGYTHLKTALNVDWQRTWFVLEGRKLLFVDEGEPERSVDVIDLRRVTSITKITQGIDSCKTCLETGFQFLMKVRQETERMLYFQADLVRDTGRMFGELEHAVKYGGDTIEDQVLTVEEIPVIVETCVTFIAQFGMKVEGIYRKADQESKINNLLQKFREDARSVVLRLDEVTVYMVSNTLKRFFRMLREPVFTSDLYKRWCQTANETDHNTKLQWYKYLLQQLPRINYLTIKYFVIHLYKVSLSDKENAMTIANLATVTSSMMVSDSVTDP</sequence>
<dbReference type="SUPFAM" id="SSF50729">
    <property type="entry name" value="PH domain-like"/>
    <property type="match status" value="4"/>
</dbReference>
<evidence type="ECO:0000256" key="1">
    <source>
        <dbReference type="ARBA" id="ARBA00022468"/>
    </source>
</evidence>
<dbReference type="InterPro" id="IPR038508">
    <property type="entry name" value="ArfGAP_dom_sf"/>
</dbReference>
<evidence type="ECO:0000259" key="3">
    <source>
        <dbReference type="PROSITE" id="PS50003"/>
    </source>
</evidence>